<dbReference type="OrthoDB" id="9805449at2"/>
<dbReference type="PANTHER" id="PTHR39324:SF1">
    <property type="entry name" value="CALCIUM DODECIN"/>
    <property type="match status" value="1"/>
</dbReference>
<dbReference type="Gene3D" id="3.30.1660.10">
    <property type="entry name" value="Flavin-binding protein dodecin"/>
    <property type="match status" value="1"/>
</dbReference>
<dbReference type="Proteomes" id="UP000197097">
    <property type="component" value="Unassembled WGS sequence"/>
</dbReference>
<name>A0A246JV46_9SPHN</name>
<dbReference type="PANTHER" id="PTHR39324">
    <property type="entry name" value="CALCIUM DODECIN"/>
    <property type="match status" value="1"/>
</dbReference>
<sequence length="66" mass="7029">MAIAKVIEVISSSTTGFEDAVSSGIAKASETVSNIEGAWVKDTKVTVNDGKISEWRVILSITFIVK</sequence>
<dbReference type="RefSeq" id="WP_088473111.1">
    <property type="nucleotide sequence ID" value="NZ_NISJ01000006.1"/>
</dbReference>
<comment type="caution">
    <text evidence="1">The sequence shown here is derived from an EMBL/GenBank/DDBJ whole genome shotgun (WGS) entry which is preliminary data.</text>
</comment>
<accession>A0A246JV46</accession>
<organism evidence="1 2">
    <name type="scientific">Sphingopyxis witflariensis</name>
    <dbReference type="NCBI Taxonomy" id="173675"/>
    <lineage>
        <taxon>Bacteria</taxon>
        <taxon>Pseudomonadati</taxon>
        <taxon>Pseudomonadota</taxon>
        <taxon>Alphaproteobacteria</taxon>
        <taxon>Sphingomonadales</taxon>
        <taxon>Sphingomonadaceae</taxon>
        <taxon>Sphingopyxis</taxon>
    </lineage>
</organism>
<dbReference type="InterPro" id="IPR009923">
    <property type="entry name" value="Dodecin"/>
</dbReference>
<evidence type="ECO:0000313" key="1">
    <source>
        <dbReference type="EMBL" id="OWQ96366.1"/>
    </source>
</evidence>
<gene>
    <name evidence="1" type="ORF">CDQ91_12770</name>
</gene>
<keyword evidence="2" id="KW-1185">Reference proteome</keyword>
<dbReference type="EMBL" id="NISJ01000006">
    <property type="protein sequence ID" value="OWQ96366.1"/>
    <property type="molecule type" value="Genomic_DNA"/>
</dbReference>
<dbReference type="InterPro" id="IPR036694">
    <property type="entry name" value="Dodecin-like_sf"/>
</dbReference>
<dbReference type="Pfam" id="PF07311">
    <property type="entry name" value="Dodecin"/>
    <property type="match status" value="1"/>
</dbReference>
<reference evidence="1 2" key="1">
    <citation type="journal article" date="2002" name="Int. J. Syst. Evol. Microbiol.">
        <title>Sphingopyxis witflariensis sp. nov., isolated from activated sludge.</title>
        <authorList>
            <person name="Kampfer P."/>
            <person name="Witzenberger R."/>
            <person name="Denner E.B."/>
            <person name="Busse H.J."/>
            <person name="Neef A."/>
        </authorList>
    </citation>
    <scope>NUCLEOTIDE SEQUENCE [LARGE SCALE GENOMIC DNA]</scope>
    <source>
        <strain evidence="1 2">DSM 14551</strain>
    </source>
</reference>
<dbReference type="InterPro" id="IPR025543">
    <property type="entry name" value="Dodecin-like"/>
</dbReference>
<evidence type="ECO:0000313" key="2">
    <source>
        <dbReference type="Proteomes" id="UP000197097"/>
    </source>
</evidence>
<protein>
    <recommendedName>
        <fullName evidence="3">Dodecin domain-containing protein</fullName>
    </recommendedName>
</protein>
<evidence type="ECO:0008006" key="3">
    <source>
        <dbReference type="Google" id="ProtNLM"/>
    </source>
</evidence>
<dbReference type="AlphaFoldDB" id="A0A246JV46"/>
<proteinExistence type="predicted"/>
<dbReference type="SUPFAM" id="SSF89807">
    <property type="entry name" value="Dodecin-like"/>
    <property type="match status" value="1"/>
</dbReference>